<proteinExistence type="predicted"/>
<comment type="caution">
    <text evidence="2">The sequence shown here is derived from an EMBL/GenBank/DDBJ whole genome shotgun (WGS) entry which is preliminary data.</text>
</comment>
<organism evidence="2 3">
    <name type="scientific">Flavobacterium laiguense</name>
    <dbReference type="NCBI Taxonomy" id="2169409"/>
    <lineage>
        <taxon>Bacteria</taxon>
        <taxon>Pseudomonadati</taxon>
        <taxon>Bacteroidota</taxon>
        <taxon>Flavobacteriia</taxon>
        <taxon>Flavobacteriales</taxon>
        <taxon>Flavobacteriaceae</taxon>
        <taxon>Flavobacterium</taxon>
    </lineage>
</organism>
<accession>A0A2U1JPH5</accession>
<keyword evidence="1" id="KW-0732">Signal</keyword>
<evidence type="ECO:0000256" key="1">
    <source>
        <dbReference type="SAM" id="SignalP"/>
    </source>
</evidence>
<name>A0A2U1JPH5_9FLAO</name>
<keyword evidence="3" id="KW-1185">Reference proteome</keyword>
<dbReference type="PROSITE" id="PS51257">
    <property type="entry name" value="PROKAR_LIPOPROTEIN"/>
    <property type="match status" value="1"/>
</dbReference>
<dbReference type="AlphaFoldDB" id="A0A2U1JPH5"/>
<protein>
    <recommendedName>
        <fullName evidence="4">Lipocalin-like domain-containing protein</fullName>
    </recommendedName>
</protein>
<feature type="chain" id="PRO_5015744499" description="Lipocalin-like domain-containing protein" evidence="1">
    <location>
        <begin position="23"/>
        <end position="131"/>
    </location>
</feature>
<dbReference type="RefSeq" id="WP_116764345.1">
    <property type="nucleotide sequence ID" value="NZ_QCZH01000022.1"/>
</dbReference>
<sequence length="131" mass="14476">MLKKLLLILTLFIALSSCTSKTDVLPANISGLWTDVNSSNFKNCYVIIAQDGNKIIMNHYLEFKGTAMVEYGVGKIKDASVSYDVVVTKAIPGWATKGKHFLTLNKRGDTLRGTYQDEQGKRGSIVFAKLK</sequence>
<evidence type="ECO:0008006" key="4">
    <source>
        <dbReference type="Google" id="ProtNLM"/>
    </source>
</evidence>
<dbReference type="EMBL" id="QCZH01000022">
    <property type="protein sequence ID" value="PWA07086.1"/>
    <property type="molecule type" value="Genomic_DNA"/>
</dbReference>
<evidence type="ECO:0000313" key="2">
    <source>
        <dbReference type="EMBL" id="PWA07086.1"/>
    </source>
</evidence>
<feature type="signal peptide" evidence="1">
    <location>
        <begin position="1"/>
        <end position="22"/>
    </location>
</feature>
<evidence type="ECO:0000313" key="3">
    <source>
        <dbReference type="Proteomes" id="UP000245618"/>
    </source>
</evidence>
<dbReference type="Proteomes" id="UP000245618">
    <property type="component" value="Unassembled WGS sequence"/>
</dbReference>
<gene>
    <name evidence="2" type="ORF">DB891_14715</name>
</gene>
<reference evidence="2 3" key="1">
    <citation type="submission" date="2018-04" db="EMBL/GenBank/DDBJ databases">
        <title>Flavobacterium sp. nov., isolated from glacier ice.</title>
        <authorList>
            <person name="Liu Q."/>
            <person name="Xin Y.-H."/>
        </authorList>
    </citation>
    <scope>NUCLEOTIDE SEQUENCE [LARGE SCALE GENOMIC DNA]</scope>
    <source>
        <strain evidence="2 3">LB2P30</strain>
    </source>
</reference>
<dbReference type="OrthoDB" id="1374598at2"/>